<evidence type="ECO:0000313" key="3">
    <source>
        <dbReference type="Proteomes" id="UP001145094"/>
    </source>
</evidence>
<evidence type="ECO:0000313" key="2">
    <source>
        <dbReference type="EMBL" id="GLG88741.1"/>
    </source>
</evidence>
<evidence type="ECO:0008006" key="4">
    <source>
        <dbReference type="Google" id="ProtNLM"/>
    </source>
</evidence>
<name>A0A9W6C8R3_9FIRM</name>
<reference evidence="2" key="3">
    <citation type="journal article" date="2023" name="Int. J. Syst. Evol. Microbiol.">
        <title>Sellimonas catena sp. nov., isolated from human faeces.</title>
        <authorList>
            <person name="Hisatomi A."/>
            <person name="Ohkuma M."/>
            <person name="Sakamoto M."/>
        </authorList>
    </citation>
    <scope>NUCLEOTIDE SEQUENCE</scope>
    <source>
        <strain evidence="2">18CBH55</strain>
    </source>
</reference>
<dbReference type="EMBL" id="BSCH01000001">
    <property type="protein sequence ID" value="GLG88741.1"/>
    <property type="molecule type" value="Genomic_DNA"/>
</dbReference>
<feature type="transmembrane region" description="Helical" evidence="1">
    <location>
        <begin position="6"/>
        <end position="24"/>
    </location>
</feature>
<feature type="transmembrane region" description="Helical" evidence="1">
    <location>
        <begin position="111"/>
        <end position="131"/>
    </location>
</feature>
<feature type="transmembrane region" description="Helical" evidence="1">
    <location>
        <begin position="70"/>
        <end position="90"/>
    </location>
</feature>
<dbReference type="Pfam" id="PF06541">
    <property type="entry name" value="ABC_trans_CmpB"/>
    <property type="match status" value="1"/>
</dbReference>
<dbReference type="Proteomes" id="UP001145094">
    <property type="component" value="Unassembled WGS sequence"/>
</dbReference>
<keyword evidence="1" id="KW-0812">Transmembrane</keyword>
<keyword evidence="1" id="KW-1133">Transmembrane helix</keyword>
<feature type="transmembrane region" description="Helical" evidence="1">
    <location>
        <begin position="45"/>
        <end position="64"/>
    </location>
</feature>
<dbReference type="AlphaFoldDB" id="A0A9W6C8R3"/>
<dbReference type="RefSeq" id="WP_281844231.1">
    <property type="nucleotide sequence ID" value="NZ_BSCH01000001.1"/>
</dbReference>
<organism evidence="2 3">
    <name type="scientific">Sellimonas catena</name>
    <dbReference type="NCBI Taxonomy" id="2994035"/>
    <lineage>
        <taxon>Bacteria</taxon>
        <taxon>Bacillati</taxon>
        <taxon>Bacillota</taxon>
        <taxon>Clostridia</taxon>
        <taxon>Lachnospirales</taxon>
        <taxon>Lachnospiraceae</taxon>
        <taxon>Sellimonas</taxon>
    </lineage>
</organism>
<reference evidence="2" key="1">
    <citation type="submission" date="2022-11" db="EMBL/GenBank/DDBJ databases">
        <title>Draft genome sequence of Sellimonas catena strain 18CBH55.</title>
        <authorList>
            <person name="Hisatomi A."/>
            <person name="Ohkuma M."/>
            <person name="Sakamoto M."/>
        </authorList>
    </citation>
    <scope>NUCLEOTIDE SEQUENCE</scope>
    <source>
        <strain evidence="2">18CBH55</strain>
    </source>
</reference>
<sequence length="313" mass="36745">MTYQYTFIQWLLFFFIYCFLGWVWESCYVSIKKREWINRGFLHGPMLPIYGSGAIIVLLCIIGVRDQVILIFLFGMTGATILEYVTGACMERLFRVRYWDYSHMPLNLKGYICLPVSLGWGVFSVLLVRVIHVPIENLVLQIPERIAEVVSVVCSSAFAVDFTLSFSEAMDLRDMLIRLSDSNEKIQRLQKRLEVVSAFAEDGLMQYQMKREERKMSRKEFLEGMIERQRENRRMMLVELIDRVNESIDAGLEKREELQKIKTQIEQEFKNIGSLTNRAARRSARLLHRNPNTVSKRYAEALKQVQEMLKKKK</sequence>
<evidence type="ECO:0000256" key="1">
    <source>
        <dbReference type="SAM" id="Phobius"/>
    </source>
</evidence>
<reference evidence="2" key="2">
    <citation type="submission" date="2022-11" db="EMBL/GenBank/DDBJ databases">
        <title>Draft genome sequence of Sellimonas catena strain 18CBH55.</title>
        <authorList>
            <person name="Atsushi H."/>
            <person name="Moriya O."/>
            <person name="Mitsuo S."/>
        </authorList>
    </citation>
    <scope>NUCLEOTIDE SEQUENCE</scope>
    <source>
        <strain evidence="2">18CBH55</strain>
    </source>
</reference>
<gene>
    <name evidence="2" type="ORF">Selli2_01670</name>
</gene>
<dbReference type="InterPro" id="IPR010540">
    <property type="entry name" value="CmpB_TMEM229"/>
</dbReference>
<comment type="caution">
    <text evidence="2">The sequence shown here is derived from an EMBL/GenBank/DDBJ whole genome shotgun (WGS) entry which is preliminary data.</text>
</comment>
<protein>
    <recommendedName>
        <fullName evidence="4">ABC transporter permease</fullName>
    </recommendedName>
</protein>
<keyword evidence="1" id="KW-0472">Membrane</keyword>
<proteinExistence type="predicted"/>
<accession>A0A9W6C8R3</accession>